<dbReference type="Proteomes" id="UP000438429">
    <property type="component" value="Unassembled WGS sequence"/>
</dbReference>
<protein>
    <submittedName>
        <fullName evidence="1">Uncharacterized protein</fullName>
    </submittedName>
</protein>
<evidence type="ECO:0000313" key="1">
    <source>
        <dbReference type="EMBL" id="KAF0037999.1"/>
    </source>
</evidence>
<reference evidence="1 2" key="1">
    <citation type="submission" date="2019-06" db="EMBL/GenBank/DDBJ databases">
        <title>Draft genomes of female and male turbot (Scophthalmus maximus).</title>
        <authorList>
            <person name="Xu H."/>
            <person name="Xu X.-W."/>
            <person name="Shao C."/>
            <person name="Chen S."/>
        </authorList>
    </citation>
    <scope>NUCLEOTIDE SEQUENCE [LARGE SCALE GENOMIC DNA]</scope>
    <source>
        <strain evidence="1">Ysfricsl-2016a</strain>
        <tissue evidence="1">Blood</tissue>
    </source>
</reference>
<dbReference type="AlphaFoldDB" id="A0A6A4SZ47"/>
<name>A0A6A4SZ47_SCOMX</name>
<accession>A0A6A4SZ47</accession>
<evidence type="ECO:0000313" key="2">
    <source>
        <dbReference type="Proteomes" id="UP000438429"/>
    </source>
</evidence>
<sequence length="185" mass="21343">MLSKNHVDKPYSKKPTVFRNMAVQLRLFGSSRPKSVKSTACVRKYRTLASVCNAGFGQPTLVEDLQKRLQLCRSLDIKQHILETGLHKAFRVNGKGERKGETDGMVVTCHKSQPYGLLKSAQHLNELIHIRKTIYYAAKIMIQEVIHLFQRIQRIQSTRRKRQEDIHKALQNRKAVRVNWVATLV</sequence>
<proteinExistence type="predicted"/>
<comment type="caution">
    <text evidence="1">The sequence shown here is derived from an EMBL/GenBank/DDBJ whole genome shotgun (WGS) entry which is preliminary data.</text>
</comment>
<dbReference type="EMBL" id="VEVO01000009">
    <property type="protein sequence ID" value="KAF0037999.1"/>
    <property type="molecule type" value="Genomic_DNA"/>
</dbReference>
<organism evidence="1 2">
    <name type="scientific">Scophthalmus maximus</name>
    <name type="common">Turbot</name>
    <name type="synonym">Psetta maxima</name>
    <dbReference type="NCBI Taxonomy" id="52904"/>
    <lineage>
        <taxon>Eukaryota</taxon>
        <taxon>Metazoa</taxon>
        <taxon>Chordata</taxon>
        <taxon>Craniata</taxon>
        <taxon>Vertebrata</taxon>
        <taxon>Euteleostomi</taxon>
        <taxon>Actinopterygii</taxon>
        <taxon>Neopterygii</taxon>
        <taxon>Teleostei</taxon>
        <taxon>Neoteleostei</taxon>
        <taxon>Acanthomorphata</taxon>
        <taxon>Carangaria</taxon>
        <taxon>Pleuronectiformes</taxon>
        <taxon>Pleuronectoidei</taxon>
        <taxon>Scophthalmidae</taxon>
        <taxon>Scophthalmus</taxon>
    </lineage>
</organism>
<gene>
    <name evidence="1" type="ORF">F2P81_010873</name>
</gene>